<proteinExistence type="predicted"/>
<dbReference type="EMBL" id="JBHSON010000042">
    <property type="protein sequence ID" value="MFC5749367.1"/>
    <property type="molecule type" value="Genomic_DNA"/>
</dbReference>
<dbReference type="RefSeq" id="WP_378285085.1">
    <property type="nucleotide sequence ID" value="NZ_JBHSON010000042.1"/>
</dbReference>
<dbReference type="Proteomes" id="UP001596074">
    <property type="component" value="Unassembled WGS sequence"/>
</dbReference>
<name>A0ABW1A3Z5_9ACTN</name>
<comment type="caution">
    <text evidence="1">The sequence shown here is derived from an EMBL/GenBank/DDBJ whole genome shotgun (WGS) entry which is preliminary data.</text>
</comment>
<keyword evidence="2" id="KW-1185">Reference proteome</keyword>
<evidence type="ECO:0000313" key="2">
    <source>
        <dbReference type="Proteomes" id="UP001596074"/>
    </source>
</evidence>
<gene>
    <name evidence="1" type="ORF">ACFPZN_27420</name>
</gene>
<evidence type="ECO:0000313" key="1">
    <source>
        <dbReference type="EMBL" id="MFC5749367.1"/>
    </source>
</evidence>
<organism evidence="1 2">
    <name type="scientific">Actinomadura rugatobispora</name>
    <dbReference type="NCBI Taxonomy" id="1994"/>
    <lineage>
        <taxon>Bacteria</taxon>
        <taxon>Bacillati</taxon>
        <taxon>Actinomycetota</taxon>
        <taxon>Actinomycetes</taxon>
        <taxon>Streptosporangiales</taxon>
        <taxon>Thermomonosporaceae</taxon>
        <taxon>Actinomadura</taxon>
    </lineage>
</organism>
<sequence>MSEVEVVRSALRHVAKNLDRTLQSFEGAGSPDDLRTRAAITAQHLGNWDAGQTLSITTGLASRHLGGSYREFLTEYQAAISALLKVAETYDDAEEMTEKRVRDVMTGTDEG</sequence>
<protein>
    <recommendedName>
        <fullName evidence="3">PE domain-containing protein</fullName>
    </recommendedName>
</protein>
<evidence type="ECO:0008006" key="3">
    <source>
        <dbReference type="Google" id="ProtNLM"/>
    </source>
</evidence>
<reference evidence="2" key="1">
    <citation type="journal article" date="2019" name="Int. J. Syst. Evol. Microbiol.">
        <title>The Global Catalogue of Microorganisms (GCM) 10K type strain sequencing project: providing services to taxonomists for standard genome sequencing and annotation.</title>
        <authorList>
            <consortium name="The Broad Institute Genomics Platform"/>
            <consortium name="The Broad Institute Genome Sequencing Center for Infectious Disease"/>
            <person name="Wu L."/>
            <person name="Ma J."/>
        </authorList>
    </citation>
    <scope>NUCLEOTIDE SEQUENCE [LARGE SCALE GENOMIC DNA]</scope>
    <source>
        <strain evidence="2">KCTC 42087</strain>
    </source>
</reference>
<accession>A0ABW1A3Z5</accession>